<dbReference type="EMBL" id="CMVM020000020">
    <property type="status" value="NOT_ANNOTATED_CDS"/>
    <property type="molecule type" value="Genomic_DNA"/>
</dbReference>
<proteinExistence type="predicted"/>
<organism evidence="1 2">
    <name type="scientific">Onchocerca volvulus</name>
    <dbReference type="NCBI Taxonomy" id="6282"/>
    <lineage>
        <taxon>Eukaryota</taxon>
        <taxon>Metazoa</taxon>
        <taxon>Ecdysozoa</taxon>
        <taxon>Nematoda</taxon>
        <taxon>Chromadorea</taxon>
        <taxon>Rhabditida</taxon>
        <taxon>Spirurina</taxon>
        <taxon>Spiruromorpha</taxon>
        <taxon>Filarioidea</taxon>
        <taxon>Onchocercidae</taxon>
        <taxon>Onchocerca</taxon>
    </lineage>
</organism>
<name>A0A8R1Y693_ONCVO</name>
<dbReference type="AlphaFoldDB" id="A0A8R1Y693"/>
<evidence type="ECO:0000313" key="1">
    <source>
        <dbReference type="EnsemblMetazoa" id="OVOC760.1"/>
    </source>
</evidence>
<reference evidence="2" key="1">
    <citation type="submission" date="2013-10" db="EMBL/GenBank/DDBJ databases">
        <title>Genome sequencing of Onchocerca volvulus.</title>
        <authorList>
            <person name="Cotton J."/>
            <person name="Tsai J."/>
            <person name="Stanley E."/>
            <person name="Tracey A."/>
            <person name="Holroyd N."/>
            <person name="Lustigman S."/>
            <person name="Berriman M."/>
        </authorList>
    </citation>
    <scope>NUCLEOTIDE SEQUENCE</scope>
</reference>
<keyword evidence="2" id="KW-1185">Reference proteome</keyword>
<sequence>MLCYRMCMYMRHYPFKASWNKFNSWDNQFHNAANDTKVEIEFRCERRYAFLKYHLGRFIYLWMTKTSLKV</sequence>
<dbReference type="EnsemblMetazoa" id="OVOC760.1">
    <property type="protein sequence ID" value="OVOC760.1"/>
    <property type="gene ID" value="WBGene00237569"/>
</dbReference>
<protein>
    <submittedName>
        <fullName evidence="1">Uncharacterized protein</fullName>
    </submittedName>
</protein>
<accession>A0A8R1Y693</accession>
<evidence type="ECO:0000313" key="2">
    <source>
        <dbReference type="Proteomes" id="UP000024404"/>
    </source>
</evidence>
<reference evidence="1" key="2">
    <citation type="submission" date="2022-06" db="UniProtKB">
        <authorList>
            <consortium name="EnsemblMetazoa"/>
        </authorList>
    </citation>
    <scope>IDENTIFICATION</scope>
</reference>
<dbReference type="Proteomes" id="UP000024404">
    <property type="component" value="Unassembled WGS sequence"/>
</dbReference>